<keyword evidence="7" id="KW-0346">Stress response</keyword>
<dbReference type="InterPro" id="IPR012933">
    <property type="entry name" value="HicA_mRNA_interferase"/>
</dbReference>
<keyword evidence="5" id="KW-0378">Hydrolase</keyword>
<keyword evidence="3" id="KW-0540">Nuclease</keyword>
<dbReference type="Gene3D" id="3.30.920.30">
    <property type="entry name" value="Hypothetical protein"/>
    <property type="match status" value="1"/>
</dbReference>
<dbReference type="SUPFAM" id="SSF54786">
    <property type="entry name" value="YcfA/nrd intein domain"/>
    <property type="match status" value="1"/>
</dbReference>
<evidence type="ECO:0000256" key="3">
    <source>
        <dbReference type="ARBA" id="ARBA00022722"/>
    </source>
</evidence>
<keyword evidence="4" id="KW-0255">Endonuclease</keyword>
<name>A0ABW4J3H0_9LACO</name>
<comment type="similarity">
    <text evidence="1">Belongs to the HicA mRNA interferase family.</text>
</comment>
<keyword evidence="9" id="KW-1185">Reference proteome</keyword>
<protein>
    <submittedName>
        <fullName evidence="8">Type II toxin-antitoxin system HicA family toxin</fullName>
    </submittedName>
</protein>
<evidence type="ECO:0000256" key="1">
    <source>
        <dbReference type="ARBA" id="ARBA00006620"/>
    </source>
</evidence>
<evidence type="ECO:0000313" key="8">
    <source>
        <dbReference type="EMBL" id="MFD1670932.1"/>
    </source>
</evidence>
<sequence length="44" mass="4997">MRITGDHRRFTNDNGKYVTVAYSKLKANIPPKTYSTILKQAGLK</sequence>
<evidence type="ECO:0000313" key="9">
    <source>
        <dbReference type="Proteomes" id="UP001597267"/>
    </source>
</evidence>
<dbReference type="EMBL" id="JBHTOP010000003">
    <property type="protein sequence ID" value="MFD1670932.1"/>
    <property type="molecule type" value="Genomic_DNA"/>
</dbReference>
<evidence type="ECO:0000256" key="6">
    <source>
        <dbReference type="ARBA" id="ARBA00022884"/>
    </source>
</evidence>
<gene>
    <name evidence="8" type="ORF">ACFQ5M_02340</name>
</gene>
<evidence type="ECO:0000256" key="5">
    <source>
        <dbReference type="ARBA" id="ARBA00022801"/>
    </source>
</evidence>
<reference evidence="9" key="1">
    <citation type="journal article" date="2019" name="Int. J. Syst. Evol. Microbiol.">
        <title>The Global Catalogue of Microorganisms (GCM) 10K type strain sequencing project: providing services to taxonomists for standard genome sequencing and annotation.</title>
        <authorList>
            <consortium name="The Broad Institute Genomics Platform"/>
            <consortium name="The Broad Institute Genome Sequencing Center for Infectious Disease"/>
            <person name="Wu L."/>
            <person name="Ma J."/>
        </authorList>
    </citation>
    <scope>NUCLEOTIDE SEQUENCE [LARGE SCALE GENOMIC DNA]</scope>
    <source>
        <strain evidence="9">CCM 8896</strain>
    </source>
</reference>
<dbReference type="RefSeq" id="WP_125714108.1">
    <property type="nucleotide sequence ID" value="NZ_JBHTOP010000003.1"/>
</dbReference>
<dbReference type="Pfam" id="PF07927">
    <property type="entry name" value="HicA_toxin"/>
    <property type="match status" value="1"/>
</dbReference>
<comment type="caution">
    <text evidence="8">The sequence shown here is derived from an EMBL/GenBank/DDBJ whole genome shotgun (WGS) entry which is preliminary data.</text>
</comment>
<dbReference type="InterPro" id="IPR038570">
    <property type="entry name" value="HicA_sf"/>
</dbReference>
<evidence type="ECO:0000256" key="2">
    <source>
        <dbReference type="ARBA" id="ARBA00022649"/>
    </source>
</evidence>
<dbReference type="Proteomes" id="UP001597267">
    <property type="component" value="Unassembled WGS sequence"/>
</dbReference>
<evidence type="ECO:0000256" key="7">
    <source>
        <dbReference type="ARBA" id="ARBA00023016"/>
    </source>
</evidence>
<evidence type="ECO:0000256" key="4">
    <source>
        <dbReference type="ARBA" id="ARBA00022759"/>
    </source>
</evidence>
<keyword evidence="2" id="KW-1277">Toxin-antitoxin system</keyword>
<organism evidence="8 9">
    <name type="scientific">Agrilactobacillus yilanensis</name>
    <dbReference type="NCBI Taxonomy" id="2485997"/>
    <lineage>
        <taxon>Bacteria</taxon>
        <taxon>Bacillati</taxon>
        <taxon>Bacillota</taxon>
        <taxon>Bacilli</taxon>
        <taxon>Lactobacillales</taxon>
        <taxon>Lactobacillaceae</taxon>
        <taxon>Agrilactobacillus</taxon>
    </lineage>
</organism>
<proteinExistence type="inferred from homology"/>
<keyword evidence="6" id="KW-0694">RNA-binding</keyword>
<accession>A0ABW4J3H0</accession>